<dbReference type="Pfam" id="PF01476">
    <property type="entry name" value="LysM"/>
    <property type="match status" value="1"/>
</dbReference>
<feature type="domain" description="LysM" evidence="3">
    <location>
        <begin position="197"/>
        <end position="245"/>
    </location>
</feature>
<dbReference type="SMART" id="SM00257">
    <property type="entry name" value="LysM"/>
    <property type="match status" value="1"/>
</dbReference>
<dbReference type="CDD" id="cd00118">
    <property type="entry name" value="LysM"/>
    <property type="match status" value="1"/>
</dbReference>
<keyword evidence="2" id="KW-1133">Transmembrane helix</keyword>
<sequence>MSALALPPRPSRRLRMVTPLSAHSAASAPSADAPAREAPSARAAGAPHHPHLRLVTAEPVAEGPGAQADVSVRPAAPAELRRRPGAPRPRAGLTELTGLAPAHPAVRGAQRRAAAGRASQAAPARRASRPEAARRGATAGAAGRAGLAEHGARAGVLASLPAPMRRGVISIAVVVLLSLVAAVGIIGSGLMAPVETSTATVQAGQSLWDVAAATGAPDVAEAMAQIVDLNDLDSSTIHPGQTLVVPAR</sequence>
<protein>
    <submittedName>
        <fullName evidence="4">LysM repeat-containing protein</fullName>
    </submittedName>
</protein>
<feature type="compositionally biased region" description="Low complexity" evidence="1">
    <location>
        <begin position="21"/>
        <end position="47"/>
    </location>
</feature>
<organism evidence="4 5">
    <name type="scientific">Actinomyces denticolens</name>
    <dbReference type="NCBI Taxonomy" id="52767"/>
    <lineage>
        <taxon>Bacteria</taxon>
        <taxon>Bacillati</taxon>
        <taxon>Actinomycetota</taxon>
        <taxon>Actinomycetes</taxon>
        <taxon>Actinomycetales</taxon>
        <taxon>Actinomycetaceae</taxon>
        <taxon>Actinomyces</taxon>
    </lineage>
</organism>
<proteinExistence type="predicted"/>
<feature type="compositionally biased region" description="Low complexity" evidence="1">
    <location>
        <begin position="135"/>
        <end position="145"/>
    </location>
</feature>
<dbReference type="InterPro" id="IPR036779">
    <property type="entry name" value="LysM_dom_sf"/>
</dbReference>
<name>A0ABY1I771_9ACTO</name>
<feature type="compositionally biased region" description="Low complexity" evidence="1">
    <location>
        <begin position="107"/>
        <end position="125"/>
    </location>
</feature>
<dbReference type="Gene3D" id="3.10.350.10">
    <property type="entry name" value="LysM domain"/>
    <property type="match status" value="1"/>
</dbReference>
<evidence type="ECO:0000259" key="3">
    <source>
        <dbReference type="PROSITE" id="PS51782"/>
    </source>
</evidence>
<evidence type="ECO:0000256" key="2">
    <source>
        <dbReference type="SAM" id="Phobius"/>
    </source>
</evidence>
<dbReference type="SUPFAM" id="SSF54106">
    <property type="entry name" value="LysM domain"/>
    <property type="match status" value="1"/>
</dbReference>
<evidence type="ECO:0000256" key="1">
    <source>
        <dbReference type="SAM" id="MobiDB-lite"/>
    </source>
</evidence>
<feature type="region of interest" description="Disordered" evidence="1">
    <location>
        <begin position="1"/>
        <end position="145"/>
    </location>
</feature>
<gene>
    <name evidence="4" type="ORF">SAMN05216246_10499</name>
</gene>
<evidence type="ECO:0000313" key="4">
    <source>
        <dbReference type="EMBL" id="SHI72032.1"/>
    </source>
</evidence>
<keyword evidence="2" id="KW-0812">Transmembrane</keyword>
<comment type="caution">
    <text evidence="4">The sequence shown here is derived from an EMBL/GenBank/DDBJ whole genome shotgun (WGS) entry which is preliminary data.</text>
</comment>
<reference evidence="4 5" key="1">
    <citation type="submission" date="2016-11" db="EMBL/GenBank/DDBJ databases">
        <authorList>
            <person name="Varghese N."/>
            <person name="Submissions S."/>
        </authorList>
    </citation>
    <scope>NUCLEOTIDE SEQUENCE [LARGE SCALE GENOMIC DNA]</scope>
    <source>
        <strain evidence="4 5">PA</strain>
    </source>
</reference>
<dbReference type="Proteomes" id="UP000184390">
    <property type="component" value="Unassembled WGS sequence"/>
</dbReference>
<dbReference type="InterPro" id="IPR018392">
    <property type="entry name" value="LysM"/>
</dbReference>
<keyword evidence="2" id="KW-0472">Membrane</keyword>
<dbReference type="EMBL" id="FQYL01000004">
    <property type="protein sequence ID" value="SHI72032.1"/>
    <property type="molecule type" value="Genomic_DNA"/>
</dbReference>
<keyword evidence="5" id="KW-1185">Reference proteome</keyword>
<dbReference type="PROSITE" id="PS51782">
    <property type="entry name" value="LYSM"/>
    <property type="match status" value="1"/>
</dbReference>
<dbReference type="RefSeq" id="WP_083600485.1">
    <property type="nucleotide sequence ID" value="NZ_FQYL01000004.1"/>
</dbReference>
<feature type="transmembrane region" description="Helical" evidence="2">
    <location>
        <begin position="168"/>
        <end position="192"/>
    </location>
</feature>
<accession>A0ABY1I771</accession>
<evidence type="ECO:0000313" key="5">
    <source>
        <dbReference type="Proteomes" id="UP000184390"/>
    </source>
</evidence>